<dbReference type="OrthoDB" id="125824at2759"/>
<accession>A0A3M6VTV4</accession>
<evidence type="ECO:0000313" key="3">
    <source>
        <dbReference type="EMBL" id="RQM09801.1"/>
    </source>
</evidence>
<keyword evidence="4" id="KW-1185">Reference proteome</keyword>
<dbReference type="Proteomes" id="UP000282087">
    <property type="component" value="Unassembled WGS sequence"/>
</dbReference>
<organism evidence="2 4">
    <name type="scientific">Peronospora effusa</name>
    <dbReference type="NCBI Taxonomy" id="542832"/>
    <lineage>
        <taxon>Eukaryota</taxon>
        <taxon>Sar</taxon>
        <taxon>Stramenopiles</taxon>
        <taxon>Oomycota</taxon>
        <taxon>Peronosporomycetes</taxon>
        <taxon>Peronosporales</taxon>
        <taxon>Peronosporaceae</taxon>
        <taxon>Peronospora</taxon>
    </lineage>
</organism>
<proteinExistence type="predicted"/>
<reference evidence="4 5" key="1">
    <citation type="submission" date="2018-06" db="EMBL/GenBank/DDBJ databases">
        <title>Comparative genomics of downy mildews reveals potential adaptations to biotrophy.</title>
        <authorList>
            <person name="Fletcher K."/>
            <person name="Klosterman S.J."/>
            <person name="Derevnina L."/>
            <person name="Martin F."/>
            <person name="Koike S."/>
            <person name="Reyes Chin-Wo S."/>
            <person name="Mou B."/>
            <person name="Michelmore R."/>
        </authorList>
    </citation>
    <scope>NUCLEOTIDE SEQUENCE [LARGE SCALE GENOMIC DNA]</scope>
    <source>
        <strain evidence="3 5">R13</strain>
        <strain evidence="2 4">R14</strain>
    </source>
</reference>
<keyword evidence="1" id="KW-0732">Signal</keyword>
<evidence type="ECO:0000313" key="2">
    <source>
        <dbReference type="EMBL" id="RMX70194.1"/>
    </source>
</evidence>
<dbReference type="Proteomes" id="UP000286097">
    <property type="component" value="Unassembled WGS sequence"/>
</dbReference>
<evidence type="ECO:0008006" key="6">
    <source>
        <dbReference type="Google" id="ProtNLM"/>
    </source>
</evidence>
<gene>
    <name evidence="3" type="ORF">DD237_006131</name>
    <name evidence="2" type="ORF">DD238_001006</name>
</gene>
<sequence length="148" mass="15980">MGLWGRLVVVSLIFLFASGISVAEQVGGDEDTSNGARLVPIGSVAVSSNIDVNRTDGGGTITVSEYENTSLWDRLKKWWTQIMDHEDSLLAGTGPRDGEGGKVTITDEKKGGMITITVHSNPKLFESVIVLTKLIVEYEAARTRENGE</sequence>
<evidence type="ECO:0000313" key="5">
    <source>
        <dbReference type="Proteomes" id="UP000286097"/>
    </source>
</evidence>
<dbReference type="EMBL" id="QKXF01000668">
    <property type="protein sequence ID" value="RQM09801.1"/>
    <property type="molecule type" value="Genomic_DNA"/>
</dbReference>
<dbReference type="EMBL" id="QLLG01000005">
    <property type="protein sequence ID" value="RMX70194.1"/>
    <property type="molecule type" value="Genomic_DNA"/>
</dbReference>
<evidence type="ECO:0000313" key="4">
    <source>
        <dbReference type="Proteomes" id="UP000282087"/>
    </source>
</evidence>
<dbReference type="AlphaFoldDB" id="A0A3M6VTV4"/>
<feature type="signal peptide" evidence="1">
    <location>
        <begin position="1"/>
        <end position="23"/>
    </location>
</feature>
<feature type="chain" id="PRO_5036085809" description="RxLR effector protein" evidence="1">
    <location>
        <begin position="24"/>
        <end position="148"/>
    </location>
</feature>
<comment type="caution">
    <text evidence="2">The sequence shown here is derived from an EMBL/GenBank/DDBJ whole genome shotgun (WGS) entry which is preliminary data.</text>
</comment>
<dbReference type="VEuPathDB" id="FungiDB:DD237_006131"/>
<evidence type="ECO:0000256" key="1">
    <source>
        <dbReference type="SAM" id="SignalP"/>
    </source>
</evidence>
<protein>
    <recommendedName>
        <fullName evidence="6">RxLR effector protein</fullName>
    </recommendedName>
</protein>
<name>A0A3M6VTV4_9STRA</name>